<dbReference type="EMBL" id="JAVFWL010000001">
    <property type="protein sequence ID" value="KAK6726548.1"/>
    <property type="molecule type" value="Genomic_DNA"/>
</dbReference>
<proteinExistence type="predicted"/>
<reference evidence="1 2" key="1">
    <citation type="submission" date="2023-08" db="EMBL/GenBank/DDBJ databases">
        <title>A Necator americanus chromosomal reference genome.</title>
        <authorList>
            <person name="Ilik V."/>
            <person name="Petrzelkova K.J."/>
            <person name="Pardy F."/>
            <person name="Fuh T."/>
            <person name="Niatou-Singa F.S."/>
            <person name="Gouil Q."/>
            <person name="Baker L."/>
            <person name="Ritchie M.E."/>
            <person name="Jex A.R."/>
            <person name="Gazzola D."/>
            <person name="Li H."/>
            <person name="Toshio Fujiwara R."/>
            <person name="Zhan B."/>
            <person name="Aroian R.V."/>
            <person name="Pafco B."/>
            <person name="Schwarz E.M."/>
        </authorList>
    </citation>
    <scope>NUCLEOTIDE SEQUENCE [LARGE SCALE GENOMIC DNA]</scope>
    <source>
        <strain evidence="1 2">Aroian</strain>
        <tissue evidence="1">Whole animal</tissue>
    </source>
</reference>
<name>A0ABR1BMN7_NECAM</name>
<accession>A0ABR1BMN7</accession>
<protein>
    <submittedName>
        <fullName evidence="1">Uncharacterized protein</fullName>
    </submittedName>
</protein>
<evidence type="ECO:0000313" key="1">
    <source>
        <dbReference type="EMBL" id="KAK6726548.1"/>
    </source>
</evidence>
<organism evidence="1 2">
    <name type="scientific">Necator americanus</name>
    <name type="common">Human hookworm</name>
    <dbReference type="NCBI Taxonomy" id="51031"/>
    <lineage>
        <taxon>Eukaryota</taxon>
        <taxon>Metazoa</taxon>
        <taxon>Ecdysozoa</taxon>
        <taxon>Nematoda</taxon>
        <taxon>Chromadorea</taxon>
        <taxon>Rhabditida</taxon>
        <taxon>Rhabditina</taxon>
        <taxon>Rhabditomorpha</taxon>
        <taxon>Strongyloidea</taxon>
        <taxon>Ancylostomatidae</taxon>
        <taxon>Bunostominae</taxon>
        <taxon>Necator</taxon>
    </lineage>
</organism>
<comment type="caution">
    <text evidence="1">The sequence shown here is derived from an EMBL/GenBank/DDBJ whole genome shotgun (WGS) entry which is preliminary data.</text>
</comment>
<sequence length="80" mass="8923">MCTSGFGRPIYARIDRNSGVVHEYERHYAQFPLVIPENDRETASGVALPLGRCAIYCGKGIKDKVNGVNQPLFAYELDFS</sequence>
<evidence type="ECO:0000313" key="2">
    <source>
        <dbReference type="Proteomes" id="UP001303046"/>
    </source>
</evidence>
<dbReference type="Proteomes" id="UP001303046">
    <property type="component" value="Unassembled WGS sequence"/>
</dbReference>
<gene>
    <name evidence="1" type="primary">Necator_chrI.g835</name>
    <name evidence="1" type="ORF">RB195_004712</name>
</gene>
<keyword evidence="2" id="KW-1185">Reference proteome</keyword>